<evidence type="ECO:0000256" key="4">
    <source>
        <dbReference type="PIRSR" id="PIRSR000429-1"/>
    </source>
</evidence>
<sequence>MSPRVAILGGNRVPFGRAYKAYRNVGNQDLLTAALDGLAARFGLAGERLDEVAGGAVIKSSRDFNLTRESVIGSALDPATPAVDVQRACATSLEAATLVGNKIALGQIDVGVAAGSDSVSGAPLEASPGMRRAAHRLGAARSAGDRARAIAGLRPRDLLPAAPGGGEPRTGLSMGEHQALSNERWGITREEQDAIALRSHERLARAWDEGFFSDLATSFQGLSRDENLRETSMEKLARLKPAFGGENGTMTAGNSTPMTDGAASVLLASDEWAEKRGLRVLAHVVDVQTAAVDFVRGADLLSAPIFALPRLLERNDVSLADIDLVEIHEAFAGTVAMTTKAWASDEFCRERLGLDGALGPIEEERLNVHGSSIAAGHPFAATGARILPTLAKALYQRGPGALGLISVCAAGGQGAVALLRSAA</sequence>
<organism evidence="9 10">
    <name type="scientific">Corynebacterium otitidis ATCC 51513</name>
    <dbReference type="NCBI Taxonomy" id="883169"/>
    <lineage>
        <taxon>Bacteria</taxon>
        <taxon>Bacillati</taxon>
        <taxon>Actinomycetota</taxon>
        <taxon>Actinomycetes</taxon>
        <taxon>Mycobacteriales</taxon>
        <taxon>Corynebacteriaceae</taxon>
        <taxon>Corynebacterium</taxon>
    </lineage>
</organism>
<evidence type="ECO:0000256" key="6">
    <source>
        <dbReference type="SAM" id="MobiDB-lite"/>
    </source>
</evidence>
<evidence type="ECO:0000259" key="7">
    <source>
        <dbReference type="Pfam" id="PF00108"/>
    </source>
</evidence>
<comment type="similarity">
    <text evidence="1 5">Belongs to the thiolase-like superfamily. Thiolase family.</text>
</comment>
<dbReference type="HOGENOM" id="CLU_031026_2_0_11"/>
<gene>
    <name evidence="9" type="ORF">HMPREF9719_01739</name>
</gene>
<evidence type="ECO:0000256" key="2">
    <source>
        <dbReference type="ARBA" id="ARBA00022679"/>
    </source>
</evidence>
<dbReference type="InterPro" id="IPR050521">
    <property type="entry name" value="3-ketoacyl-CoA_Thiolase"/>
</dbReference>
<dbReference type="Pfam" id="PF02803">
    <property type="entry name" value="Thiolase_C"/>
    <property type="match status" value="1"/>
</dbReference>
<dbReference type="Gene3D" id="3.40.47.10">
    <property type="match status" value="1"/>
</dbReference>
<evidence type="ECO:0000259" key="8">
    <source>
        <dbReference type="Pfam" id="PF02803"/>
    </source>
</evidence>
<evidence type="ECO:0000256" key="3">
    <source>
        <dbReference type="ARBA" id="ARBA00023315"/>
    </source>
</evidence>
<dbReference type="InterPro" id="IPR020616">
    <property type="entry name" value="Thiolase_N"/>
</dbReference>
<dbReference type="Pfam" id="PF00108">
    <property type="entry name" value="Thiolase_N"/>
    <property type="match status" value="1"/>
</dbReference>
<dbReference type="NCBIfam" id="TIGR01930">
    <property type="entry name" value="AcCoA-C-Actrans"/>
    <property type="match status" value="1"/>
</dbReference>
<dbReference type="InterPro" id="IPR002155">
    <property type="entry name" value="Thiolase"/>
</dbReference>
<feature type="active site" description="Acyl-thioester intermediate" evidence="4">
    <location>
        <position position="89"/>
    </location>
</feature>
<keyword evidence="2 5" id="KW-0808">Transferase</keyword>
<dbReference type="PANTHER" id="PTHR42689:SF1">
    <property type="entry name" value="ACETYL-COA ACYLTRANSFERASE FADA2 (3-KETOACYL-COA THIOLASE) (BETA-KETOTHIOLASE)-RELATED"/>
    <property type="match status" value="1"/>
</dbReference>
<dbReference type="SUPFAM" id="SSF53901">
    <property type="entry name" value="Thiolase-like"/>
    <property type="match status" value="2"/>
</dbReference>
<proteinExistence type="inferred from homology"/>
<evidence type="ECO:0000256" key="5">
    <source>
        <dbReference type="RuleBase" id="RU003557"/>
    </source>
</evidence>
<dbReference type="OrthoDB" id="1402717at2"/>
<dbReference type="Proteomes" id="UP000006078">
    <property type="component" value="Unassembled WGS sequence"/>
</dbReference>
<feature type="active site" description="Proton acceptor" evidence="4">
    <location>
        <position position="408"/>
    </location>
</feature>
<evidence type="ECO:0000313" key="9">
    <source>
        <dbReference type="EMBL" id="EJZ81331.1"/>
    </source>
</evidence>
<feature type="domain" description="Thiolase C-terminal" evidence="8">
    <location>
        <begin position="279"/>
        <end position="419"/>
    </location>
</feature>
<keyword evidence="3 5" id="KW-0012">Acyltransferase</keyword>
<dbReference type="eggNOG" id="COG0183">
    <property type="taxonomic scope" value="Bacteria"/>
</dbReference>
<name>K0YDC5_9CORY</name>
<accession>K0YDC5</accession>
<dbReference type="EMBL" id="AHAE01000082">
    <property type="protein sequence ID" value="EJZ81331.1"/>
    <property type="molecule type" value="Genomic_DNA"/>
</dbReference>
<protein>
    <submittedName>
        <fullName evidence="9">Acetyl-CoA C-acetyltransferase</fullName>
    </submittedName>
</protein>
<feature type="active site" description="Proton acceptor" evidence="4">
    <location>
        <position position="377"/>
    </location>
</feature>
<comment type="caution">
    <text evidence="9">The sequence shown here is derived from an EMBL/GenBank/DDBJ whole genome shotgun (WGS) entry which is preliminary data.</text>
</comment>
<dbReference type="GO" id="GO:0016747">
    <property type="term" value="F:acyltransferase activity, transferring groups other than amino-acyl groups"/>
    <property type="evidence" value="ECO:0007669"/>
    <property type="project" value="InterPro"/>
</dbReference>
<dbReference type="PIRSF" id="PIRSF000429">
    <property type="entry name" value="Ac-CoA_Ac_transf"/>
    <property type="match status" value="1"/>
</dbReference>
<dbReference type="PATRIC" id="fig|883169.3.peg.1677"/>
<evidence type="ECO:0000313" key="10">
    <source>
        <dbReference type="Proteomes" id="UP000006078"/>
    </source>
</evidence>
<evidence type="ECO:0000256" key="1">
    <source>
        <dbReference type="ARBA" id="ARBA00010982"/>
    </source>
</evidence>
<dbReference type="GO" id="GO:0005829">
    <property type="term" value="C:cytosol"/>
    <property type="evidence" value="ECO:0007669"/>
    <property type="project" value="TreeGrafter"/>
</dbReference>
<feature type="domain" description="Thiolase N-terminal" evidence="7">
    <location>
        <begin position="5"/>
        <end position="270"/>
    </location>
</feature>
<keyword evidence="10" id="KW-1185">Reference proteome</keyword>
<dbReference type="STRING" id="29321.AAV33_08570"/>
<reference evidence="9 10" key="1">
    <citation type="submission" date="2012-08" db="EMBL/GenBank/DDBJ databases">
        <title>The Genome Sequence of Turicella otitidis ATCC 51513.</title>
        <authorList>
            <consortium name="The Broad Institute Genome Sequencing Platform"/>
            <person name="Earl A."/>
            <person name="Ward D."/>
            <person name="Feldgarden M."/>
            <person name="Gevers D."/>
            <person name="Huys G."/>
            <person name="Walker B."/>
            <person name="Young S.K."/>
            <person name="Zeng Q."/>
            <person name="Gargeya S."/>
            <person name="Fitzgerald M."/>
            <person name="Haas B."/>
            <person name="Abouelleil A."/>
            <person name="Alvarado L."/>
            <person name="Arachchi H.M."/>
            <person name="Berlin A.M."/>
            <person name="Chapman S.B."/>
            <person name="Goldberg J."/>
            <person name="Griggs A."/>
            <person name="Gujja S."/>
            <person name="Hansen M."/>
            <person name="Howarth C."/>
            <person name="Imamovic A."/>
            <person name="Larimer J."/>
            <person name="McCowen C."/>
            <person name="Montmayeur A."/>
            <person name="Murphy C."/>
            <person name="Neiman D."/>
            <person name="Pearson M."/>
            <person name="Priest M."/>
            <person name="Roberts A."/>
            <person name="Saif S."/>
            <person name="Shea T."/>
            <person name="Sisk P."/>
            <person name="Sykes S."/>
            <person name="Wortman J."/>
            <person name="Nusbaum C."/>
            <person name="Birren B."/>
        </authorList>
    </citation>
    <scope>NUCLEOTIDE SEQUENCE [LARGE SCALE GENOMIC DNA]</scope>
    <source>
        <strain evidence="9 10">ATCC 51513</strain>
    </source>
</reference>
<dbReference type="PANTHER" id="PTHR42689">
    <property type="entry name" value="ACETYL-COA ACYLTRANSFERASE FADA2 (3-KETOACYL-COA THIOLASE) (BETA-KETOTHIOLASE)-RELATED"/>
    <property type="match status" value="1"/>
</dbReference>
<dbReference type="RefSeq" id="WP_004601629.1">
    <property type="nucleotide sequence ID" value="NZ_JH815195.1"/>
</dbReference>
<dbReference type="NCBIfam" id="NF006740">
    <property type="entry name" value="PRK09268.1"/>
    <property type="match status" value="1"/>
</dbReference>
<dbReference type="CDD" id="cd00751">
    <property type="entry name" value="thiolase"/>
    <property type="match status" value="1"/>
</dbReference>
<dbReference type="InterPro" id="IPR020617">
    <property type="entry name" value="Thiolase_C"/>
</dbReference>
<dbReference type="AlphaFoldDB" id="K0YDC5"/>
<dbReference type="InterPro" id="IPR016039">
    <property type="entry name" value="Thiolase-like"/>
</dbReference>
<feature type="region of interest" description="Disordered" evidence="6">
    <location>
        <begin position="156"/>
        <end position="177"/>
    </location>
</feature>